<name>A0ABU0YN58_9PROT</name>
<dbReference type="PROSITE" id="PS50928">
    <property type="entry name" value="ABC_TM1"/>
    <property type="match status" value="1"/>
</dbReference>
<feature type="transmembrane region" description="Helical" evidence="7">
    <location>
        <begin position="37"/>
        <end position="59"/>
    </location>
</feature>
<accession>A0ABU0YN58</accession>
<feature type="transmembrane region" description="Helical" evidence="7">
    <location>
        <begin position="130"/>
        <end position="149"/>
    </location>
</feature>
<comment type="caution">
    <text evidence="9">The sequence shown here is derived from an EMBL/GenBank/DDBJ whole genome shotgun (WGS) entry which is preliminary data.</text>
</comment>
<dbReference type="RefSeq" id="WP_379956069.1">
    <property type="nucleotide sequence ID" value="NZ_JAUYVI010000004.1"/>
</dbReference>
<keyword evidence="10" id="KW-1185">Reference proteome</keyword>
<feature type="transmembrane region" description="Helical" evidence="7">
    <location>
        <begin position="284"/>
        <end position="308"/>
    </location>
</feature>
<evidence type="ECO:0000256" key="7">
    <source>
        <dbReference type="RuleBase" id="RU363032"/>
    </source>
</evidence>
<evidence type="ECO:0000313" key="9">
    <source>
        <dbReference type="EMBL" id="MDQ7248595.1"/>
    </source>
</evidence>
<dbReference type="InterPro" id="IPR051393">
    <property type="entry name" value="ABC_transporter_permease"/>
</dbReference>
<keyword evidence="2 7" id="KW-0813">Transport</keyword>
<keyword evidence="6 7" id="KW-0472">Membrane</keyword>
<dbReference type="Proteomes" id="UP001230156">
    <property type="component" value="Unassembled WGS sequence"/>
</dbReference>
<gene>
    <name evidence="9" type="ORF">Q8A70_12995</name>
</gene>
<keyword evidence="4 7" id="KW-0812">Transmembrane</keyword>
<feature type="transmembrane region" description="Helical" evidence="7">
    <location>
        <begin position="233"/>
        <end position="249"/>
    </location>
</feature>
<evidence type="ECO:0000256" key="2">
    <source>
        <dbReference type="ARBA" id="ARBA00022448"/>
    </source>
</evidence>
<dbReference type="InterPro" id="IPR035906">
    <property type="entry name" value="MetI-like_sf"/>
</dbReference>
<dbReference type="PANTHER" id="PTHR30193">
    <property type="entry name" value="ABC TRANSPORTER PERMEASE PROTEIN"/>
    <property type="match status" value="1"/>
</dbReference>
<proteinExistence type="inferred from homology"/>
<feature type="domain" description="ABC transmembrane type-1" evidence="8">
    <location>
        <begin position="92"/>
        <end position="307"/>
    </location>
</feature>
<evidence type="ECO:0000256" key="1">
    <source>
        <dbReference type="ARBA" id="ARBA00004651"/>
    </source>
</evidence>
<evidence type="ECO:0000256" key="6">
    <source>
        <dbReference type="ARBA" id="ARBA00023136"/>
    </source>
</evidence>
<dbReference type="Gene3D" id="1.10.3720.10">
    <property type="entry name" value="MetI-like"/>
    <property type="match status" value="1"/>
</dbReference>
<evidence type="ECO:0000256" key="5">
    <source>
        <dbReference type="ARBA" id="ARBA00022989"/>
    </source>
</evidence>
<dbReference type="CDD" id="cd06261">
    <property type="entry name" value="TM_PBP2"/>
    <property type="match status" value="1"/>
</dbReference>
<dbReference type="PANTHER" id="PTHR30193:SF42">
    <property type="entry name" value="ABC TRANSPORTER PERMEASE PROTEIN"/>
    <property type="match status" value="1"/>
</dbReference>
<evidence type="ECO:0000259" key="8">
    <source>
        <dbReference type="PROSITE" id="PS50928"/>
    </source>
</evidence>
<evidence type="ECO:0000313" key="10">
    <source>
        <dbReference type="Proteomes" id="UP001230156"/>
    </source>
</evidence>
<keyword evidence="3" id="KW-1003">Cell membrane</keyword>
<dbReference type="EMBL" id="JAUYVI010000004">
    <property type="protein sequence ID" value="MDQ7248595.1"/>
    <property type="molecule type" value="Genomic_DNA"/>
</dbReference>
<comment type="similarity">
    <text evidence="7">Belongs to the binding-protein-dependent transport system permease family.</text>
</comment>
<feature type="transmembrane region" description="Helical" evidence="7">
    <location>
        <begin position="178"/>
        <end position="203"/>
    </location>
</feature>
<keyword evidence="5 7" id="KW-1133">Transmembrane helix</keyword>
<sequence length="315" mass="35067">MSVEQTVEAVPQVLAARNQPRPDSPAGLWLQRHLPNLVLTPSLLAIGLFVYGFILWTIYLSFTRSKILPVYAFVGTEAHQRLWSTPNWYKALENLAIFGSLYIIICLALGLFLAILIDQKIRGEGLFRPIFLYPMALSFIVTGTAWKWFLNPGYGLQKTVQDWGWTSFTFDWISSTDMAIYTVVIAGVWQVSGFVMAMFLAGLRGIDNDMLRAAQIDGASAFNTYRRIVIPQLRPIFLSAFVVLAHMAIKSYDLVVALTGGGPGNATELPATFMYSYTFTRNQMAIGAASAVVMLAIIAAVIIPYLYLELKEKKS</sequence>
<dbReference type="Pfam" id="PF00528">
    <property type="entry name" value="BPD_transp_1"/>
    <property type="match status" value="1"/>
</dbReference>
<feature type="transmembrane region" description="Helical" evidence="7">
    <location>
        <begin position="95"/>
        <end position="118"/>
    </location>
</feature>
<evidence type="ECO:0000256" key="4">
    <source>
        <dbReference type="ARBA" id="ARBA00022692"/>
    </source>
</evidence>
<reference evidence="10" key="1">
    <citation type="submission" date="2023-08" db="EMBL/GenBank/DDBJ databases">
        <title>Rhodospirillaceae gen. nov., a novel taxon isolated from the Yangtze River Yuezi River estuary sludge.</title>
        <authorList>
            <person name="Ruan L."/>
        </authorList>
    </citation>
    <scope>NUCLEOTIDE SEQUENCE [LARGE SCALE GENOMIC DNA]</scope>
    <source>
        <strain evidence="10">R-7</strain>
    </source>
</reference>
<protein>
    <submittedName>
        <fullName evidence="9">Sugar ABC transporter permease</fullName>
    </submittedName>
</protein>
<comment type="subcellular location">
    <subcellularLocation>
        <location evidence="1 7">Cell membrane</location>
        <topology evidence="1 7">Multi-pass membrane protein</topology>
    </subcellularLocation>
</comment>
<dbReference type="SUPFAM" id="SSF161098">
    <property type="entry name" value="MetI-like"/>
    <property type="match status" value="1"/>
</dbReference>
<dbReference type="InterPro" id="IPR000515">
    <property type="entry name" value="MetI-like"/>
</dbReference>
<evidence type="ECO:0000256" key="3">
    <source>
        <dbReference type="ARBA" id="ARBA00022475"/>
    </source>
</evidence>
<organism evidence="9 10">
    <name type="scientific">Dongia sedimenti</name>
    <dbReference type="NCBI Taxonomy" id="3064282"/>
    <lineage>
        <taxon>Bacteria</taxon>
        <taxon>Pseudomonadati</taxon>
        <taxon>Pseudomonadota</taxon>
        <taxon>Alphaproteobacteria</taxon>
        <taxon>Rhodospirillales</taxon>
        <taxon>Dongiaceae</taxon>
        <taxon>Dongia</taxon>
    </lineage>
</organism>